<evidence type="ECO:0000313" key="2">
    <source>
        <dbReference type="EMBL" id="ESO87070.1"/>
    </source>
</evidence>
<gene>
    <name evidence="2" type="ORF">LOTGIDRAFT_154560</name>
</gene>
<dbReference type="Proteomes" id="UP000030746">
    <property type="component" value="Unassembled WGS sequence"/>
</dbReference>
<dbReference type="EMBL" id="KB202953">
    <property type="protein sequence ID" value="ESO87070.1"/>
    <property type="molecule type" value="Genomic_DNA"/>
</dbReference>
<dbReference type="HOGENOM" id="CLU_1112388_0_0_1"/>
<dbReference type="KEGG" id="lgi:LOTGIDRAFT_154560"/>
<feature type="region of interest" description="Disordered" evidence="1">
    <location>
        <begin position="31"/>
        <end position="57"/>
    </location>
</feature>
<proteinExistence type="predicted"/>
<dbReference type="OrthoDB" id="6148087at2759"/>
<feature type="compositionally biased region" description="Polar residues" evidence="1">
    <location>
        <begin position="35"/>
        <end position="57"/>
    </location>
</feature>
<evidence type="ECO:0000256" key="1">
    <source>
        <dbReference type="SAM" id="MobiDB-lite"/>
    </source>
</evidence>
<organism evidence="2 3">
    <name type="scientific">Lottia gigantea</name>
    <name type="common">Giant owl limpet</name>
    <dbReference type="NCBI Taxonomy" id="225164"/>
    <lineage>
        <taxon>Eukaryota</taxon>
        <taxon>Metazoa</taxon>
        <taxon>Spiralia</taxon>
        <taxon>Lophotrochozoa</taxon>
        <taxon>Mollusca</taxon>
        <taxon>Gastropoda</taxon>
        <taxon>Patellogastropoda</taxon>
        <taxon>Lottioidea</taxon>
        <taxon>Lottiidae</taxon>
        <taxon>Lottia</taxon>
    </lineage>
</organism>
<keyword evidence="3" id="KW-1185">Reference proteome</keyword>
<dbReference type="CTD" id="20236320"/>
<protein>
    <submittedName>
        <fullName evidence="2">Uncharacterized protein</fullName>
    </submittedName>
</protein>
<dbReference type="GeneID" id="20236320"/>
<sequence length="250" mass="27784">MTLTLEDAIPSTSKCKTPFKSKLRSAVKLLRGKQKASSTRKASSPRTINNNSNVINKTTGNTNTIQSIKSNLIDLDNVSEADLLTLKCKLGLVESKTNEIEYDYDESDLFFQDFTQLPNLTVQVDNSPDVVRPSINPLQVNNRISGALFDEFSNNNINAELNSSNTGPAIDDTLWTLPKLKTPLRGDPISKSLANVINTACTTQCATDDIIDRYKIPENCEMLSRPLVNQEIWGEIDVKTHTYDKNFKGI</sequence>
<dbReference type="AlphaFoldDB" id="V3ZWS3"/>
<evidence type="ECO:0000313" key="3">
    <source>
        <dbReference type="Proteomes" id="UP000030746"/>
    </source>
</evidence>
<accession>V3ZWS3</accession>
<name>V3ZWS3_LOTGI</name>
<reference evidence="2 3" key="1">
    <citation type="journal article" date="2013" name="Nature">
        <title>Insights into bilaterian evolution from three spiralian genomes.</title>
        <authorList>
            <person name="Simakov O."/>
            <person name="Marletaz F."/>
            <person name="Cho S.J."/>
            <person name="Edsinger-Gonzales E."/>
            <person name="Havlak P."/>
            <person name="Hellsten U."/>
            <person name="Kuo D.H."/>
            <person name="Larsson T."/>
            <person name="Lv J."/>
            <person name="Arendt D."/>
            <person name="Savage R."/>
            <person name="Osoegawa K."/>
            <person name="de Jong P."/>
            <person name="Grimwood J."/>
            <person name="Chapman J.A."/>
            <person name="Shapiro H."/>
            <person name="Aerts A."/>
            <person name="Otillar R.P."/>
            <person name="Terry A.Y."/>
            <person name="Boore J.L."/>
            <person name="Grigoriev I.V."/>
            <person name="Lindberg D.R."/>
            <person name="Seaver E.C."/>
            <person name="Weisblat D.A."/>
            <person name="Putnam N.H."/>
            <person name="Rokhsar D.S."/>
        </authorList>
    </citation>
    <scope>NUCLEOTIDE SEQUENCE [LARGE SCALE GENOMIC DNA]</scope>
</reference>
<dbReference type="RefSeq" id="XP_009062023.1">
    <property type="nucleotide sequence ID" value="XM_009063775.1"/>
</dbReference>